<dbReference type="InterPro" id="IPR013785">
    <property type="entry name" value="Aldolase_TIM"/>
</dbReference>
<dbReference type="InterPro" id="IPR011060">
    <property type="entry name" value="RibuloseP-bd_barrel"/>
</dbReference>
<evidence type="ECO:0000256" key="1">
    <source>
        <dbReference type="ARBA" id="ARBA00022723"/>
    </source>
</evidence>
<sequence length="182" mass="19760">MPNFTLGPDFIKRTREITTKPIEVHLMIEQPEHFINLFRQTGADRLTIHAEATTNLQGTLASIQAAGMKAGVALNPATPLEVLDYVYDVVDYIVIMTVNPGFAGQAFIPAMYGKIAKLSMLLHERDLNIPIEVDGSMGAATIPKCKVAGARYFIGGTSSVYHPGKTLTENVNGTQMLINGNN</sequence>
<dbReference type="Pfam" id="PF00834">
    <property type="entry name" value="Ribul_P_3_epim"/>
    <property type="match status" value="1"/>
</dbReference>
<dbReference type="PANTHER" id="PTHR11749">
    <property type="entry name" value="RIBULOSE-5-PHOSPHATE-3-EPIMERASE"/>
    <property type="match status" value="1"/>
</dbReference>
<evidence type="ECO:0000313" key="4">
    <source>
        <dbReference type="Proteomes" id="UP000789707"/>
    </source>
</evidence>
<dbReference type="Gene3D" id="3.20.20.70">
    <property type="entry name" value="Aldolase class I"/>
    <property type="match status" value="1"/>
</dbReference>
<keyword evidence="4" id="KW-1185">Reference proteome</keyword>
<keyword evidence="1" id="KW-0479">Metal-binding</keyword>
<gene>
    <name evidence="3" type="primary">rpe_1</name>
    <name evidence="3" type="ORF">WFA24289_00281</name>
</gene>
<organism evidence="3 4">
    <name type="scientific">Periweissella fabaria</name>
    <dbReference type="NCBI Taxonomy" id="546157"/>
    <lineage>
        <taxon>Bacteria</taxon>
        <taxon>Bacillati</taxon>
        <taxon>Bacillota</taxon>
        <taxon>Bacilli</taxon>
        <taxon>Lactobacillales</taxon>
        <taxon>Lactobacillaceae</taxon>
        <taxon>Periweissella</taxon>
    </lineage>
</organism>
<dbReference type="InterPro" id="IPR000056">
    <property type="entry name" value="Ribul_P_3_epim-like"/>
</dbReference>
<evidence type="ECO:0000256" key="2">
    <source>
        <dbReference type="ARBA" id="ARBA00023235"/>
    </source>
</evidence>
<dbReference type="SUPFAM" id="SSF51366">
    <property type="entry name" value="Ribulose-phoshate binding barrel"/>
    <property type="match status" value="1"/>
</dbReference>
<accession>A0ABN8BDX5</accession>
<evidence type="ECO:0000313" key="3">
    <source>
        <dbReference type="EMBL" id="CAH0415982.1"/>
    </source>
</evidence>
<reference evidence="3 4" key="1">
    <citation type="submission" date="2021-11" db="EMBL/GenBank/DDBJ databases">
        <authorList>
            <person name="Depoorter E."/>
        </authorList>
    </citation>
    <scope>NUCLEOTIDE SEQUENCE [LARGE SCALE GENOMIC DNA]</scope>
    <source>
        <strain evidence="3 4">LMG 24289</strain>
    </source>
</reference>
<comment type="caution">
    <text evidence="3">The sequence shown here is derived from an EMBL/GenBank/DDBJ whole genome shotgun (WGS) entry which is preliminary data.</text>
</comment>
<proteinExistence type="predicted"/>
<dbReference type="Proteomes" id="UP000789707">
    <property type="component" value="Unassembled WGS sequence"/>
</dbReference>
<dbReference type="EMBL" id="CAKKNS010000001">
    <property type="protein sequence ID" value="CAH0415982.1"/>
    <property type="molecule type" value="Genomic_DNA"/>
</dbReference>
<dbReference type="EC" id="5.1.3.1" evidence="3"/>
<dbReference type="GO" id="GO:0004750">
    <property type="term" value="F:D-ribulose-phosphate 3-epimerase activity"/>
    <property type="evidence" value="ECO:0007669"/>
    <property type="project" value="UniProtKB-EC"/>
</dbReference>
<dbReference type="RefSeq" id="WP_230096048.1">
    <property type="nucleotide sequence ID" value="NZ_CAKKNS010000001.1"/>
</dbReference>
<dbReference type="CDD" id="cd00429">
    <property type="entry name" value="RPE"/>
    <property type="match status" value="1"/>
</dbReference>
<name>A0ABN8BDX5_9LACO</name>
<protein>
    <submittedName>
        <fullName evidence="3">Ribulose-phosphate 3-epimerase</fullName>
        <ecNumber evidence="3">5.1.3.1</ecNumber>
    </submittedName>
</protein>
<keyword evidence="2 3" id="KW-0413">Isomerase</keyword>
<dbReference type="PROSITE" id="PS01086">
    <property type="entry name" value="RIBUL_P_3_EPIMER_2"/>
    <property type="match status" value="1"/>
</dbReference>